<reference evidence="1" key="1">
    <citation type="journal article" date="2021" name="Proc. Natl. Acad. Sci. U.S.A.">
        <title>A Catalog of Tens of Thousands of Viruses from Human Metagenomes Reveals Hidden Associations with Chronic Diseases.</title>
        <authorList>
            <person name="Tisza M.J."/>
            <person name="Buck C.B."/>
        </authorList>
    </citation>
    <scope>NUCLEOTIDE SEQUENCE</scope>
    <source>
        <strain evidence="1">CtuSi15</strain>
    </source>
</reference>
<proteinExistence type="predicted"/>
<accession>A0A8S5MNJ4</accession>
<protein>
    <submittedName>
        <fullName evidence="1">SOS-response transcriptional repressor</fullName>
    </submittedName>
</protein>
<evidence type="ECO:0000313" key="1">
    <source>
        <dbReference type="EMBL" id="DAD83881.1"/>
    </source>
</evidence>
<dbReference type="EMBL" id="BK014946">
    <property type="protein sequence ID" value="DAD83881.1"/>
    <property type="molecule type" value="Genomic_DNA"/>
</dbReference>
<sequence length="81" mass="8796">MTVSDIIKGLLSMTGKKQTDLAEVLGMSSKQAMSNKVRMNRWSADDLIKAAELCGGKVAIIMPDGQTIQLRNDEDEKSPDA</sequence>
<name>A0A8S5MNJ4_9CAUD</name>
<organism evidence="1">
    <name type="scientific">Myoviridae sp. ctuSi15</name>
    <dbReference type="NCBI Taxonomy" id="2826708"/>
    <lineage>
        <taxon>Viruses</taxon>
        <taxon>Duplodnaviria</taxon>
        <taxon>Heunggongvirae</taxon>
        <taxon>Uroviricota</taxon>
        <taxon>Caudoviricetes</taxon>
    </lineage>
</organism>